<dbReference type="PANTHER" id="PTHR28160">
    <property type="entry name" value="54S RIBOSOMAL PROTEIN L15, MITOCHONDRIAL"/>
    <property type="match status" value="1"/>
</dbReference>
<dbReference type="GO" id="GO:0032543">
    <property type="term" value="P:mitochondrial translation"/>
    <property type="evidence" value="ECO:0007669"/>
    <property type="project" value="InterPro"/>
</dbReference>
<comment type="caution">
    <text evidence="3">The sequence shown here is derived from an EMBL/GenBank/DDBJ whole genome shotgun (WGS) entry which is preliminary data.</text>
</comment>
<sequence length="275" mass="30304">MASKRPLQSLLSTPSCSSLRTAQSSRQTLVRRTSACASFSTTTPSQFPEHQTEGSNVPRWQQTPPRMRAPFRIRAQPKGPVFRVNEDPRKLDDVYNRMLGQGGDKMLSDEVKWLAVTHKSFEHGARGFNDRLAFLGKRIVSLQTSLAFLSNPQPDLQWPLDAQNYPLPDRYGRTPFLHSALRGLPGLSDEASVLDKTRLANIAERYGLDKVARWKPKRTDDLLASGQHAVLATSLYAVIGAVALERGGAVANHVTQQKILAPLGFAFNASSSPSS</sequence>
<dbReference type="InterPro" id="IPR000999">
    <property type="entry name" value="RNase_III_dom"/>
</dbReference>
<keyword evidence="4" id="KW-1185">Reference proteome</keyword>
<feature type="region of interest" description="Disordered" evidence="1">
    <location>
        <begin position="1"/>
        <end position="27"/>
    </location>
</feature>
<dbReference type="InterPro" id="IPR036389">
    <property type="entry name" value="RNase_III_sf"/>
</dbReference>
<dbReference type="PANTHER" id="PTHR28160:SF1">
    <property type="entry name" value="LARGE RIBOSOMAL SUBUNIT PROTEIN ML57"/>
    <property type="match status" value="1"/>
</dbReference>
<dbReference type="GO" id="GO:0003735">
    <property type="term" value="F:structural constituent of ribosome"/>
    <property type="evidence" value="ECO:0007669"/>
    <property type="project" value="InterPro"/>
</dbReference>
<evidence type="ECO:0000313" key="3">
    <source>
        <dbReference type="EMBL" id="CAI6293271.1"/>
    </source>
</evidence>
<dbReference type="CDD" id="cd00593">
    <property type="entry name" value="RIBOc"/>
    <property type="match status" value="1"/>
</dbReference>
<dbReference type="OrthoDB" id="2281895at2759"/>
<dbReference type="Gene3D" id="1.10.1520.10">
    <property type="entry name" value="Ribonuclease III domain"/>
    <property type="match status" value="1"/>
</dbReference>
<accession>A0A9W4U8C0</accession>
<dbReference type="FunFam" id="1.10.1520.10:FF:000018">
    <property type="entry name" value="RNase III domain protein"/>
    <property type="match status" value="1"/>
</dbReference>
<dbReference type="GO" id="GO:0004525">
    <property type="term" value="F:ribonuclease III activity"/>
    <property type="evidence" value="ECO:0007669"/>
    <property type="project" value="InterPro"/>
</dbReference>
<dbReference type="GO" id="GO:0005762">
    <property type="term" value="C:mitochondrial large ribosomal subunit"/>
    <property type="evidence" value="ECO:0007669"/>
    <property type="project" value="InterPro"/>
</dbReference>
<organism evidence="3 4">
    <name type="scientific">Periconia digitata</name>
    <dbReference type="NCBI Taxonomy" id="1303443"/>
    <lineage>
        <taxon>Eukaryota</taxon>
        <taxon>Fungi</taxon>
        <taxon>Dikarya</taxon>
        <taxon>Ascomycota</taxon>
        <taxon>Pezizomycotina</taxon>
        <taxon>Dothideomycetes</taxon>
        <taxon>Pleosporomycetidae</taxon>
        <taxon>Pleosporales</taxon>
        <taxon>Massarineae</taxon>
        <taxon>Periconiaceae</taxon>
        <taxon>Periconia</taxon>
    </lineage>
</organism>
<feature type="region of interest" description="Disordered" evidence="1">
    <location>
        <begin position="39"/>
        <end position="63"/>
    </location>
</feature>
<dbReference type="Pfam" id="PF14622">
    <property type="entry name" value="Ribonucleas_3_3"/>
    <property type="match status" value="1"/>
</dbReference>
<dbReference type="GO" id="GO:0006396">
    <property type="term" value="P:RNA processing"/>
    <property type="evidence" value="ECO:0007669"/>
    <property type="project" value="InterPro"/>
</dbReference>
<dbReference type="EMBL" id="CAOQHR010000002">
    <property type="protein sequence ID" value="CAI6293271.1"/>
    <property type="molecule type" value="Genomic_DNA"/>
</dbReference>
<gene>
    <name evidence="3" type="ORF">PDIGIT_LOCUS2541</name>
</gene>
<feature type="compositionally biased region" description="Polar residues" evidence="1">
    <location>
        <begin position="9"/>
        <end position="27"/>
    </location>
</feature>
<reference evidence="3" key="1">
    <citation type="submission" date="2023-01" db="EMBL/GenBank/DDBJ databases">
        <authorList>
            <person name="Van Ghelder C."/>
            <person name="Rancurel C."/>
        </authorList>
    </citation>
    <scope>NUCLEOTIDE SEQUENCE</scope>
    <source>
        <strain evidence="3">CNCM I-4278</strain>
    </source>
</reference>
<dbReference type="Proteomes" id="UP001152607">
    <property type="component" value="Unassembled WGS sequence"/>
</dbReference>
<dbReference type="AlphaFoldDB" id="A0A9W4U8C0"/>
<proteinExistence type="predicted"/>
<dbReference type="InterPro" id="IPR040030">
    <property type="entry name" value="Ribosomal_mL57"/>
</dbReference>
<feature type="domain" description="RNase III" evidence="2">
    <location>
        <begin position="109"/>
        <end position="262"/>
    </location>
</feature>
<evidence type="ECO:0000259" key="2">
    <source>
        <dbReference type="Pfam" id="PF14622"/>
    </source>
</evidence>
<evidence type="ECO:0000256" key="1">
    <source>
        <dbReference type="SAM" id="MobiDB-lite"/>
    </source>
</evidence>
<name>A0A9W4U8C0_9PLEO</name>
<evidence type="ECO:0000313" key="4">
    <source>
        <dbReference type="Proteomes" id="UP001152607"/>
    </source>
</evidence>
<protein>
    <recommendedName>
        <fullName evidence="2">RNase III domain-containing protein</fullName>
    </recommendedName>
</protein>